<evidence type="ECO:0000313" key="3">
    <source>
        <dbReference type="Proteomes" id="UP000288943"/>
    </source>
</evidence>
<dbReference type="AlphaFoldDB" id="A0A410WTX0"/>
<evidence type="ECO:0000313" key="2">
    <source>
        <dbReference type="EMBL" id="QAV17936.1"/>
    </source>
</evidence>
<dbReference type="EMBL" id="CP026520">
    <property type="protein sequence ID" value="QAV17936.1"/>
    <property type="molecule type" value="Genomic_DNA"/>
</dbReference>
<gene>
    <name evidence="1" type="ORF">M5X16_04680</name>
    <name evidence="2" type="ORF">PC41400_09765</name>
</gene>
<sequence>MSGILPLDQFKELEREEQIRLINQWKEDYSVGEITSAWKLNNAATYYTILKKLNIYNDTVRTSNKFMGYTNYRSQSRSLERPSEQSDFRRLPESVQAENRPAVSAPALSISDNFRYNVNGTYPAEEVAQILERLSLFLKIRSHVPVNVELNIRFGDSDAVTSELQSGEPHS</sequence>
<reference evidence="2 3" key="1">
    <citation type="submission" date="2018-01" db="EMBL/GenBank/DDBJ databases">
        <title>The whole genome sequencing and assembly of Paenibacillus chitinolyticus KCCM 41400 strain.</title>
        <authorList>
            <person name="Kim J.-Y."/>
            <person name="Park M.-K."/>
            <person name="Lee Y.-J."/>
            <person name="Yi H."/>
            <person name="Bahn Y.-S."/>
            <person name="Kim J.F."/>
            <person name="Lee D.-W."/>
        </authorList>
    </citation>
    <scope>NUCLEOTIDE SEQUENCE [LARGE SCALE GENOMIC DNA]</scope>
    <source>
        <strain evidence="2 3">KCCM 41400</strain>
    </source>
</reference>
<dbReference type="Proteomes" id="UP000288943">
    <property type="component" value="Chromosome"/>
</dbReference>
<reference evidence="1 4" key="2">
    <citation type="submission" date="2022-05" db="EMBL/GenBank/DDBJ databases">
        <title>Genome Sequencing of Bee-Associated Microbes.</title>
        <authorList>
            <person name="Dunlap C."/>
        </authorList>
    </citation>
    <scope>NUCLEOTIDE SEQUENCE [LARGE SCALE GENOMIC DNA]</scope>
    <source>
        <strain evidence="1 4">NRRL B-23120</strain>
    </source>
</reference>
<dbReference type="RefSeq" id="WP_042230920.1">
    <property type="nucleotide sequence ID" value="NZ_CP026520.1"/>
</dbReference>
<name>A0A410WTX0_9BACL</name>
<protein>
    <submittedName>
        <fullName evidence="2">Uncharacterized protein</fullName>
    </submittedName>
</protein>
<keyword evidence="4" id="KW-1185">Reference proteome</keyword>
<proteinExistence type="predicted"/>
<dbReference type="Proteomes" id="UP001527202">
    <property type="component" value="Unassembled WGS sequence"/>
</dbReference>
<dbReference type="KEGG" id="pchi:PC41400_09765"/>
<dbReference type="GeneID" id="95375093"/>
<dbReference type="OrthoDB" id="2678332at2"/>
<evidence type="ECO:0000313" key="4">
    <source>
        <dbReference type="Proteomes" id="UP001527202"/>
    </source>
</evidence>
<organism evidence="2 3">
    <name type="scientific">Paenibacillus chitinolyticus</name>
    <dbReference type="NCBI Taxonomy" id="79263"/>
    <lineage>
        <taxon>Bacteria</taxon>
        <taxon>Bacillati</taxon>
        <taxon>Bacillota</taxon>
        <taxon>Bacilli</taxon>
        <taxon>Bacillales</taxon>
        <taxon>Paenibacillaceae</taxon>
        <taxon>Paenibacillus</taxon>
    </lineage>
</organism>
<accession>A0A410WTX0</accession>
<dbReference type="EMBL" id="JAMDMJ010000004">
    <property type="protein sequence ID" value="MCY9595071.1"/>
    <property type="molecule type" value="Genomic_DNA"/>
</dbReference>
<evidence type="ECO:0000313" key="1">
    <source>
        <dbReference type="EMBL" id="MCY9595071.1"/>
    </source>
</evidence>